<proteinExistence type="predicted"/>
<evidence type="ECO:0000313" key="1">
    <source>
        <dbReference type="EMBL" id="KGE51773.1"/>
    </source>
</evidence>
<dbReference type="HOGENOM" id="CLU_1377399_0_0_6"/>
<accession>A0A098PYT9</accession>
<dbReference type="Gene3D" id="3.15.10.40">
    <property type="entry name" value="Uncharacterised protein PF07273, DUF1439"/>
    <property type="match status" value="1"/>
</dbReference>
<organism evidence="1 2">
    <name type="scientific">Xanthomonas axonopodis pv. vasculorum</name>
    <dbReference type="NCBI Taxonomy" id="325777"/>
    <lineage>
        <taxon>Bacteria</taxon>
        <taxon>Pseudomonadati</taxon>
        <taxon>Pseudomonadota</taxon>
        <taxon>Gammaproteobacteria</taxon>
        <taxon>Lysobacterales</taxon>
        <taxon>Lysobacteraceae</taxon>
        <taxon>Xanthomonas</taxon>
    </lineage>
</organism>
<comment type="caution">
    <text evidence="1">The sequence shown here is derived from an EMBL/GenBank/DDBJ whole genome shotgun (WGS) entry which is preliminary data.</text>
</comment>
<dbReference type="EMBL" id="JPHD02000086">
    <property type="protein sequence ID" value="KGE51773.1"/>
    <property type="molecule type" value="Genomic_DNA"/>
</dbReference>
<reference evidence="1 2" key="1">
    <citation type="submission" date="2014-09" db="EMBL/GenBank/DDBJ databases">
        <title>A draft genome sequence for Xanthomonas axonopodis pv. vasculorum NCPPB 900.</title>
        <authorList>
            <person name="Harrison J."/>
            <person name="Studholme D.J."/>
        </authorList>
    </citation>
    <scope>NUCLEOTIDE SEQUENCE [LARGE SCALE GENOMIC DNA]</scope>
    <source>
        <strain evidence="1 2">NCPPB 900</strain>
    </source>
</reference>
<dbReference type="RefSeq" id="WP_042823140.1">
    <property type="nucleotide sequence ID" value="NZ_CP053649.1"/>
</dbReference>
<dbReference type="AlphaFoldDB" id="A0A098PYT9"/>
<dbReference type="Proteomes" id="UP000028012">
    <property type="component" value="Unassembled WGS sequence"/>
</dbReference>
<gene>
    <name evidence="1" type="ORF">GW15_0212930</name>
</gene>
<protein>
    <submittedName>
        <fullName evidence="1">Uncharacterized protein</fullName>
    </submittedName>
</protein>
<evidence type="ECO:0000313" key="2">
    <source>
        <dbReference type="Proteomes" id="UP000028012"/>
    </source>
</evidence>
<name>A0A098PYT9_9XANT</name>
<dbReference type="GeneID" id="58003985"/>
<sequence>MKLRSLAGSMLALALAMPITSAWAAPQIQGKQISVQASDLQQYLGGRFPQTHDTLGGLIVMTVSNPALSLPPGDRLKMAFDLAVATAGGAPAPVGNVTLTSALRYDVAKQGFYLDQPSIDDFRPAHAGAKLDHSTRQLLNTWLADYARKEPIYRIDPAIASVMGAAQVESVGIQNGRVAVSFNQNIEQMVPAAALSGK</sequence>
<dbReference type="eggNOG" id="ENOG50324B7">
    <property type="taxonomic scope" value="Bacteria"/>
</dbReference>
<dbReference type="STRING" id="325777.GW15_0212930"/>